<dbReference type="FunFam" id="2.70.150.10:FF:000002">
    <property type="entry name" value="Copper-transporting ATPase 1, putative"/>
    <property type="match status" value="1"/>
</dbReference>
<evidence type="ECO:0000256" key="11">
    <source>
        <dbReference type="RuleBase" id="RU362081"/>
    </source>
</evidence>
<dbReference type="InterPro" id="IPR008250">
    <property type="entry name" value="ATPase_P-typ_transduc_dom_A_sf"/>
</dbReference>
<dbReference type="GO" id="GO:0046872">
    <property type="term" value="F:metal ion binding"/>
    <property type="evidence" value="ECO:0007669"/>
    <property type="project" value="UniProtKB-KW"/>
</dbReference>
<dbReference type="AlphaFoldDB" id="A0A2A8CUC3"/>
<dbReference type="InterPro" id="IPR051949">
    <property type="entry name" value="Cation_Transport_ATPase"/>
</dbReference>
<evidence type="ECO:0000256" key="7">
    <source>
        <dbReference type="ARBA" id="ARBA00022842"/>
    </source>
</evidence>
<dbReference type="GO" id="GO:0030001">
    <property type="term" value="P:metal ion transport"/>
    <property type="evidence" value="ECO:0007669"/>
    <property type="project" value="UniProtKB-ARBA"/>
</dbReference>
<dbReference type="NCBIfam" id="TIGR01525">
    <property type="entry name" value="ATPase-IB_hvy"/>
    <property type="match status" value="1"/>
</dbReference>
<dbReference type="PANTHER" id="PTHR43079:SF1">
    <property type="entry name" value="CADMIUM_ZINC-TRANSPORTING ATPASE HMA1, CHLOROPLASTIC-RELATED"/>
    <property type="match status" value="1"/>
</dbReference>
<dbReference type="SFLD" id="SFLDS00003">
    <property type="entry name" value="Haloacid_Dehalogenase"/>
    <property type="match status" value="1"/>
</dbReference>
<feature type="transmembrane region" description="Helical" evidence="11">
    <location>
        <begin position="163"/>
        <end position="183"/>
    </location>
</feature>
<keyword evidence="4 11" id="KW-0479">Metal-binding</keyword>
<evidence type="ECO:0000313" key="14">
    <source>
        <dbReference type="Proteomes" id="UP000220102"/>
    </source>
</evidence>
<comment type="similarity">
    <text evidence="2 11">Belongs to the cation transport ATPase (P-type) (TC 3.A.3) family. Type IB subfamily.</text>
</comment>
<dbReference type="Gene3D" id="3.40.50.1000">
    <property type="entry name" value="HAD superfamily/HAD-like"/>
    <property type="match status" value="1"/>
</dbReference>
<dbReference type="GO" id="GO:0005524">
    <property type="term" value="F:ATP binding"/>
    <property type="evidence" value="ECO:0007669"/>
    <property type="project" value="UniProtKB-UniRule"/>
</dbReference>
<evidence type="ECO:0000256" key="10">
    <source>
        <dbReference type="ARBA" id="ARBA00023136"/>
    </source>
</evidence>
<dbReference type="InterPro" id="IPR023298">
    <property type="entry name" value="ATPase_P-typ_TM_dom_sf"/>
</dbReference>
<dbReference type="InterPro" id="IPR036412">
    <property type="entry name" value="HAD-like_sf"/>
</dbReference>
<dbReference type="Gene3D" id="3.40.1110.10">
    <property type="entry name" value="Calcium-transporting ATPase, cytoplasmic domain N"/>
    <property type="match status" value="1"/>
</dbReference>
<reference evidence="13 14" key="1">
    <citation type="submission" date="2017-10" db="EMBL/GenBank/DDBJ databases">
        <title>Draft genome of Longibacter Salinarum.</title>
        <authorList>
            <person name="Goh K.M."/>
            <person name="Shamsir M.S."/>
            <person name="Lim S.W."/>
        </authorList>
    </citation>
    <scope>NUCLEOTIDE SEQUENCE [LARGE SCALE GENOMIC DNA]</scope>
    <source>
        <strain evidence="13 14">KCTC 52045</strain>
    </source>
</reference>
<dbReference type="CDD" id="cd00371">
    <property type="entry name" value="HMA"/>
    <property type="match status" value="1"/>
</dbReference>
<dbReference type="Gene3D" id="3.30.70.100">
    <property type="match status" value="1"/>
</dbReference>
<comment type="caution">
    <text evidence="13">The sequence shown here is derived from an EMBL/GenBank/DDBJ whole genome shotgun (WGS) entry which is preliminary data.</text>
</comment>
<dbReference type="OrthoDB" id="1488806at2"/>
<dbReference type="PRINTS" id="PR00941">
    <property type="entry name" value="CDATPASE"/>
</dbReference>
<dbReference type="SUPFAM" id="SSF81665">
    <property type="entry name" value="Calcium ATPase, transmembrane domain M"/>
    <property type="match status" value="1"/>
</dbReference>
<dbReference type="InterPro" id="IPR059000">
    <property type="entry name" value="ATPase_P-type_domA"/>
</dbReference>
<keyword evidence="11" id="KW-1003">Cell membrane</keyword>
<dbReference type="SMR" id="A0A2A8CUC3"/>
<name>A0A2A8CUC3_9BACT</name>
<dbReference type="NCBIfam" id="TIGR01494">
    <property type="entry name" value="ATPase_P-type"/>
    <property type="match status" value="2"/>
</dbReference>
<keyword evidence="9 11" id="KW-1133">Transmembrane helix</keyword>
<dbReference type="Gene3D" id="2.70.150.10">
    <property type="entry name" value="Calcium-transporting ATPase, cytoplasmic transduction domain A"/>
    <property type="match status" value="1"/>
</dbReference>
<dbReference type="InterPro" id="IPR027256">
    <property type="entry name" value="P-typ_ATPase_IB"/>
</dbReference>
<gene>
    <name evidence="13" type="primary">cadA</name>
    <name evidence="13" type="ORF">CRI94_16870</name>
</gene>
<dbReference type="InterPro" id="IPR006121">
    <property type="entry name" value="HMA_dom"/>
</dbReference>
<evidence type="ECO:0000256" key="2">
    <source>
        <dbReference type="ARBA" id="ARBA00006024"/>
    </source>
</evidence>
<dbReference type="Pfam" id="PF00122">
    <property type="entry name" value="E1-E2_ATPase"/>
    <property type="match status" value="1"/>
</dbReference>
<dbReference type="PANTHER" id="PTHR43079">
    <property type="entry name" value="PROBABLE CADMIUM/ZINC-TRANSPORTING ATPASE HMA1"/>
    <property type="match status" value="1"/>
</dbReference>
<feature type="transmembrane region" description="Helical" evidence="11">
    <location>
        <begin position="746"/>
        <end position="769"/>
    </location>
</feature>
<dbReference type="Pfam" id="PF00403">
    <property type="entry name" value="HMA"/>
    <property type="match status" value="1"/>
</dbReference>
<proteinExistence type="inferred from homology"/>
<evidence type="ECO:0000256" key="9">
    <source>
        <dbReference type="ARBA" id="ARBA00022989"/>
    </source>
</evidence>
<dbReference type="PROSITE" id="PS00154">
    <property type="entry name" value="ATPASE_E1_E2"/>
    <property type="match status" value="1"/>
</dbReference>
<dbReference type="InterPro" id="IPR044492">
    <property type="entry name" value="P_typ_ATPase_HD_dom"/>
</dbReference>
<dbReference type="InterPro" id="IPR023299">
    <property type="entry name" value="ATPase_P-typ_cyto_dom_N"/>
</dbReference>
<keyword evidence="3 11" id="KW-0812">Transmembrane</keyword>
<comment type="subcellular location">
    <subcellularLocation>
        <location evidence="11">Cell membrane</location>
    </subcellularLocation>
    <subcellularLocation>
        <location evidence="1">Membrane</location>
        <topology evidence="1">Multi-pass membrane protein</topology>
    </subcellularLocation>
</comment>
<accession>A0A2A8CUC3</accession>
<evidence type="ECO:0000256" key="5">
    <source>
        <dbReference type="ARBA" id="ARBA00022741"/>
    </source>
</evidence>
<dbReference type="GO" id="GO:0016887">
    <property type="term" value="F:ATP hydrolysis activity"/>
    <property type="evidence" value="ECO:0007669"/>
    <property type="project" value="InterPro"/>
</dbReference>
<dbReference type="GO" id="GO:0005886">
    <property type="term" value="C:plasma membrane"/>
    <property type="evidence" value="ECO:0007669"/>
    <property type="project" value="UniProtKB-SubCell"/>
</dbReference>
<dbReference type="SUPFAM" id="SSF55008">
    <property type="entry name" value="HMA, heavy metal-associated domain"/>
    <property type="match status" value="1"/>
</dbReference>
<evidence type="ECO:0000256" key="8">
    <source>
        <dbReference type="ARBA" id="ARBA00022967"/>
    </source>
</evidence>
<evidence type="ECO:0000256" key="4">
    <source>
        <dbReference type="ARBA" id="ARBA00022723"/>
    </source>
</evidence>
<protein>
    <submittedName>
        <fullName evidence="13">Cadmium-translocating P-type ATPase</fullName>
    </submittedName>
</protein>
<feature type="transmembrane region" description="Helical" evidence="11">
    <location>
        <begin position="189"/>
        <end position="208"/>
    </location>
</feature>
<dbReference type="InterPro" id="IPR023214">
    <property type="entry name" value="HAD_sf"/>
</dbReference>
<dbReference type="SFLD" id="SFLDG00002">
    <property type="entry name" value="C1.7:_P-type_atpase_like"/>
    <property type="match status" value="1"/>
</dbReference>
<sequence length="791" mass="83641">MSSTSPDLPEVTCAEAIDATAQDAEGLIRVELDTTRGRLALDYDRTRLSDREAERLVREMAAAIHQPMSACTMRLERRGGRSCETCALNLENRLRSVPGIQEAQASFRSGILRVTYDEGVTSPEDLVRTVHSLGESAALPMSDDTGDAKEAPVDRVQLRRESVFVALSLAGMVGGLVAGWLDLPTTVRWISYAVSYVFGGWYGLVAGLETLRHRAVDIDLLMILAAVGALAIGAPFEGAMLLFLFSLSNVLQHYAIGRSRRAIEALMTLRPEEAQVRRNGTEVTLPIEEVDVGDVFVVRPGDRVPLDGTVTAGESAVDQSALTGESVPVHKSAGDDVYGGTINEDGSLDVRVTRRATESAIARLISMVEHAQGQKAQTQRLIDRLEQPYVLGVLGLTVTAAVVGLLVGESTGTALYRAMTLMVAASPCAVVISTPAAVLSAIAAGARRGVLFKGGAHVEAAASVRAVAFDKTGTLTKGDTELTDLEVRPGSTLGTEELTETRLLTLAAAVQSRSEHHLARATVAAAETRGLDLPPAARFHASVGKGVRADVAGRTVHIGNPAYFESRDGGTITGLDEGLKAVREWQEDGKTSVLVAAETDAGVQVIGWIAYADVVRDEARRTVEALRAQGVEHIVMLTGDHATVARRIGEAVGVDEVYAELLPEQKVDRVRQLVARYGSVAMVGDGVNDAPALATATVGVAMGGAGTDVALETADLVLMGDDLTKLPYALSLSHATRRTLRVNLSIAFAAIIVMIATILTAGIALPLAVVGHEGSTVVVSLNGLRLLAFRE</sequence>
<evidence type="ECO:0000259" key="12">
    <source>
        <dbReference type="PROSITE" id="PS50846"/>
    </source>
</evidence>
<keyword evidence="8" id="KW-1278">Translocase</keyword>
<dbReference type="InterPro" id="IPR036163">
    <property type="entry name" value="HMA_dom_sf"/>
</dbReference>
<keyword evidence="14" id="KW-1185">Reference proteome</keyword>
<keyword evidence="5 11" id="KW-0547">Nucleotide-binding</keyword>
<evidence type="ECO:0000313" key="13">
    <source>
        <dbReference type="EMBL" id="PEN11093.1"/>
    </source>
</evidence>
<organism evidence="13 14">
    <name type="scientific">Longibacter salinarum</name>
    <dbReference type="NCBI Taxonomy" id="1850348"/>
    <lineage>
        <taxon>Bacteria</taxon>
        <taxon>Pseudomonadati</taxon>
        <taxon>Rhodothermota</taxon>
        <taxon>Rhodothermia</taxon>
        <taxon>Rhodothermales</taxon>
        <taxon>Salisaetaceae</taxon>
        <taxon>Longibacter</taxon>
    </lineage>
</organism>
<dbReference type="Proteomes" id="UP000220102">
    <property type="component" value="Unassembled WGS sequence"/>
</dbReference>
<feature type="transmembrane region" description="Helical" evidence="11">
    <location>
        <begin position="419"/>
        <end position="444"/>
    </location>
</feature>
<dbReference type="SUPFAM" id="SSF81660">
    <property type="entry name" value="Metal cation-transporting ATPase, ATP-binding domain N"/>
    <property type="match status" value="1"/>
</dbReference>
<feature type="transmembrane region" description="Helical" evidence="11">
    <location>
        <begin position="389"/>
        <end position="407"/>
    </location>
</feature>
<evidence type="ECO:0000256" key="3">
    <source>
        <dbReference type="ARBA" id="ARBA00022692"/>
    </source>
</evidence>
<dbReference type="PRINTS" id="PR00119">
    <property type="entry name" value="CATATPASE"/>
</dbReference>
<dbReference type="PROSITE" id="PS50846">
    <property type="entry name" value="HMA_2"/>
    <property type="match status" value="1"/>
</dbReference>
<dbReference type="SFLD" id="SFLDF00027">
    <property type="entry name" value="p-type_atpase"/>
    <property type="match status" value="1"/>
</dbReference>
<dbReference type="Pfam" id="PF00702">
    <property type="entry name" value="Hydrolase"/>
    <property type="match status" value="1"/>
</dbReference>
<keyword evidence="7" id="KW-0460">Magnesium</keyword>
<evidence type="ECO:0000256" key="1">
    <source>
        <dbReference type="ARBA" id="ARBA00004141"/>
    </source>
</evidence>
<dbReference type="InterPro" id="IPR001757">
    <property type="entry name" value="P_typ_ATPase"/>
</dbReference>
<dbReference type="InterPro" id="IPR018303">
    <property type="entry name" value="ATPase_P-typ_P_site"/>
</dbReference>
<keyword evidence="10 11" id="KW-0472">Membrane</keyword>
<evidence type="ECO:0000256" key="6">
    <source>
        <dbReference type="ARBA" id="ARBA00022840"/>
    </source>
</evidence>
<dbReference type="EMBL" id="PDEQ01000012">
    <property type="protein sequence ID" value="PEN11093.1"/>
    <property type="molecule type" value="Genomic_DNA"/>
</dbReference>
<dbReference type="SUPFAM" id="SSF81653">
    <property type="entry name" value="Calcium ATPase, transduction domain A"/>
    <property type="match status" value="1"/>
</dbReference>
<dbReference type="GO" id="GO:0019829">
    <property type="term" value="F:ATPase-coupled monoatomic cation transmembrane transporter activity"/>
    <property type="evidence" value="ECO:0007669"/>
    <property type="project" value="InterPro"/>
</dbReference>
<dbReference type="NCBIfam" id="TIGR01512">
    <property type="entry name" value="ATPase-IB2_Cd"/>
    <property type="match status" value="1"/>
</dbReference>
<keyword evidence="6 11" id="KW-0067">ATP-binding</keyword>
<dbReference type="SUPFAM" id="SSF56784">
    <property type="entry name" value="HAD-like"/>
    <property type="match status" value="1"/>
</dbReference>
<feature type="domain" description="HMA" evidence="12">
    <location>
        <begin position="71"/>
        <end position="138"/>
    </location>
</feature>